<dbReference type="Gene3D" id="1.10.357.10">
    <property type="entry name" value="Tetracycline Repressor, domain 2"/>
    <property type="match status" value="1"/>
</dbReference>
<feature type="DNA-binding region" description="H-T-H motif" evidence="2">
    <location>
        <begin position="30"/>
        <end position="49"/>
    </location>
</feature>
<dbReference type="SUPFAM" id="SSF48498">
    <property type="entry name" value="Tetracyclin repressor-like, C-terminal domain"/>
    <property type="match status" value="1"/>
</dbReference>
<keyword evidence="5" id="KW-1185">Reference proteome</keyword>
<protein>
    <submittedName>
        <fullName evidence="4">TetR family transcriptional regulator</fullName>
    </submittedName>
</protein>
<evidence type="ECO:0000313" key="4">
    <source>
        <dbReference type="EMBL" id="GGI00040.1"/>
    </source>
</evidence>
<dbReference type="RefSeq" id="WP_229748560.1">
    <property type="nucleotide sequence ID" value="NZ_BMFW01000024.1"/>
</dbReference>
<sequence length="192" mass="20860">MARRSGEENRRNVLEVATRLFYEQGIRAVGMDTVVKECGVGNATIYRQYPTKDALATAYVQGRADAWFERMEQAAGESSSPAGRLMAVFEVLAGDTAGPTYRGCPMLNTNTEFPEGGHPAHLVAVEHKQQVRDWFRALAVDAGVPDPDRLADELLIILNGAYATAAVLDGATYGQRALHLARLLIDNACPNP</sequence>
<keyword evidence="1 2" id="KW-0238">DNA-binding</keyword>
<gene>
    <name evidence="4" type="ORF">GCM10007170_36270</name>
</gene>
<evidence type="ECO:0000256" key="1">
    <source>
        <dbReference type="ARBA" id="ARBA00023125"/>
    </source>
</evidence>
<dbReference type="InterPro" id="IPR036271">
    <property type="entry name" value="Tet_transcr_reg_TetR-rel_C_sf"/>
</dbReference>
<dbReference type="InterPro" id="IPR001647">
    <property type="entry name" value="HTH_TetR"/>
</dbReference>
<name>A0ABQ2AYY0_9MICC</name>
<dbReference type="InterPro" id="IPR050109">
    <property type="entry name" value="HTH-type_TetR-like_transc_reg"/>
</dbReference>
<feature type="domain" description="HTH tetR-type" evidence="3">
    <location>
        <begin position="7"/>
        <end position="67"/>
    </location>
</feature>
<reference evidence="5" key="1">
    <citation type="journal article" date="2019" name="Int. J. Syst. Evol. Microbiol.">
        <title>The Global Catalogue of Microorganisms (GCM) 10K type strain sequencing project: providing services to taxonomists for standard genome sequencing and annotation.</title>
        <authorList>
            <consortium name="The Broad Institute Genomics Platform"/>
            <consortium name="The Broad Institute Genome Sequencing Center for Infectious Disease"/>
            <person name="Wu L."/>
            <person name="Ma J."/>
        </authorList>
    </citation>
    <scope>NUCLEOTIDE SEQUENCE [LARGE SCALE GENOMIC DNA]</scope>
    <source>
        <strain evidence="5">CGMCC 1.12778</strain>
    </source>
</reference>
<evidence type="ECO:0000313" key="5">
    <source>
        <dbReference type="Proteomes" id="UP000643279"/>
    </source>
</evidence>
<comment type="caution">
    <text evidence="4">The sequence shown here is derived from an EMBL/GenBank/DDBJ whole genome shotgun (WGS) entry which is preliminary data.</text>
</comment>
<evidence type="ECO:0000256" key="2">
    <source>
        <dbReference type="PROSITE-ProRule" id="PRU00335"/>
    </source>
</evidence>
<proteinExistence type="predicted"/>
<dbReference type="SUPFAM" id="SSF46689">
    <property type="entry name" value="Homeodomain-like"/>
    <property type="match status" value="1"/>
</dbReference>
<dbReference type="PRINTS" id="PR00455">
    <property type="entry name" value="HTHTETR"/>
</dbReference>
<dbReference type="InterPro" id="IPR009057">
    <property type="entry name" value="Homeodomain-like_sf"/>
</dbReference>
<dbReference type="EMBL" id="BMFW01000024">
    <property type="protein sequence ID" value="GGI00040.1"/>
    <property type="molecule type" value="Genomic_DNA"/>
</dbReference>
<dbReference type="PANTHER" id="PTHR30055">
    <property type="entry name" value="HTH-TYPE TRANSCRIPTIONAL REGULATOR RUTR"/>
    <property type="match status" value="1"/>
</dbReference>
<dbReference type="Proteomes" id="UP000643279">
    <property type="component" value="Unassembled WGS sequence"/>
</dbReference>
<organism evidence="4 5">
    <name type="scientific">Arthrobacter liuii</name>
    <dbReference type="NCBI Taxonomy" id="1476996"/>
    <lineage>
        <taxon>Bacteria</taxon>
        <taxon>Bacillati</taxon>
        <taxon>Actinomycetota</taxon>
        <taxon>Actinomycetes</taxon>
        <taxon>Micrococcales</taxon>
        <taxon>Micrococcaceae</taxon>
        <taxon>Arthrobacter</taxon>
    </lineage>
</organism>
<evidence type="ECO:0000259" key="3">
    <source>
        <dbReference type="PROSITE" id="PS50977"/>
    </source>
</evidence>
<dbReference type="PANTHER" id="PTHR30055:SF200">
    <property type="entry name" value="HTH-TYPE TRANSCRIPTIONAL REPRESSOR BDCR"/>
    <property type="match status" value="1"/>
</dbReference>
<dbReference type="PROSITE" id="PS50977">
    <property type="entry name" value="HTH_TETR_2"/>
    <property type="match status" value="1"/>
</dbReference>
<accession>A0ABQ2AYY0</accession>
<dbReference type="Pfam" id="PF00440">
    <property type="entry name" value="TetR_N"/>
    <property type="match status" value="1"/>
</dbReference>